<feature type="compositionally biased region" description="Basic and acidic residues" evidence="1">
    <location>
        <begin position="49"/>
        <end position="65"/>
    </location>
</feature>
<feature type="region of interest" description="Disordered" evidence="1">
    <location>
        <begin position="48"/>
        <end position="164"/>
    </location>
</feature>
<dbReference type="EMBL" id="PVWQ01000013">
    <property type="protein sequence ID" value="RDW65833.1"/>
    <property type="molecule type" value="Genomic_DNA"/>
</dbReference>
<dbReference type="GeneID" id="38119942"/>
<protein>
    <submittedName>
        <fullName evidence="2">Uncharacterized protein</fullName>
    </submittedName>
</protein>
<name>A0A3D8QVE8_9EURO</name>
<dbReference type="Proteomes" id="UP000256690">
    <property type="component" value="Unassembled WGS sequence"/>
</dbReference>
<feature type="compositionally biased region" description="Basic and acidic residues" evidence="1">
    <location>
        <begin position="126"/>
        <end position="137"/>
    </location>
</feature>
<reference evidence="2 3" key="1">
    <citation type="journal article" date="2018" name="IMA Fungus">
        <title>IMA Genome-F 9: Draft genome sequence of Annulohypoxylon stygium, Aspergillus mulundensis, Berkeleyomyces basicola (syn. Thielaviopsis basicola), Ceratocystis smalleyi, two Cercospora beticola strains, Coleophoma cylindrospora, Fusarium fracticaudum, Phialophora cf. hyalina, and Morchella septimelata.</title>
        <authorList>
            <person name="Wingfield B.D."/>
            <person name="Bills G.F."/>
            <person name="Dong Y."/>
            <person name="Huang W."/>
            <person name="Nel W.J."/>
            <person name="Swalarsk-Parry B.S."/>
            <person name="Vaghefi N."/>
            <person name="Wilken P.M."/>
            <person name="An Z."/>
            <person name="de Beer Z.W."/>
            <person name="De Vos L."/>
            <person name="Chen L."/>
            <person name="Duong T.A."/>
            <person name="Gao Y."/>
            <person name="Hammerbacher A."/>
            <person name="Kikkert J.R."/>
            <person name="Li Y."/>
            <person name="Li H."/>
            <person name="Li K."/>
            <person name="Li Q."/>
            <person name="Liu X."/>
            <person name="Ma X."/>
            <person name="Naidoo K."/>
            <person name="Pethybridge S.J."/>
            <person name="Sun J."/>
            <person name="Steenkamp E.T."/>
            <person name="van der Nest M.A."/>
            <person name="van Wyk S."/>
            <person name="Wingfield M.J."/>
            <person name="Xiong C."/>
            <person name="Yue Q."/>
            <person name="Zhang X."/>
        </authorList>
    </citation>
    <scope>NUCLEOTIDE SEQUENCE [LARGE SCALE GENOMIC DNA]</scope>
    <source>
        <strain evidence="2 3">DSM 5745</strain>
    </source>
</reference>
<gene>
    <name evidence="2" type="ORF">DSM5745_09572</name>
</gene>
<keyword evidence="3" id="KW-1185">Reference proteome</keyword>
<evidence type="ECO:0000313" key="2">
    <source>
        <dbReference type="EMBL" id="RDW65833.1"/>
    </source>
</evidence>
<feature type="region of interest" description="Disordered" evidence="1">
    <location>
        <begin position="187"/>
        <end position="217"/>
    </location>
</feature>
<dbReference type="STRING" id="1810919.A0A3D8QVE8"/>
<dbReference type="AlphaFoldDB" id="A0A3D8QVE8"/>
<evidence type="ECO:0000313" key="3">
    <source>
        <dbReference type="Proteomes" id="UP000256690"/>
    </source>
</evidence>
<evidence type="ECO:0000256" key="1">
    <source>
        <dbReference type="SAM" id="MobiDB-lite"/>
    </source>
</evidence>
<organism evidence="2 3">
    <name type="scientific">Aspergillus mulundensis</name>
    <dbReference type="NCBI Taxonomy" id="1810919"/>
    <lineage>
        <taxon>Eukaryota</taxon>
        <taxon>Fungi</taxon>
        <taxon>Dikarya</taxon>
        <taxon>Ascomycota</taxon>
        <taxon>Pezizomycotina</taxon>
        <taxon>Eurotiomycetes</taxon>
        <taxon>Eurotiomycetidae</taxon>
        <taxon>Eurotiales</taxon>
        <taxon>Aspergillaceae</taxon>
        <taxon>Aspergillus</taxon>
        <taxon>Aspergillus subgen. Nidulantes</taxon>
    </lineage>
</organism>
<comment type="caution">
    <text evidence="2">The sequence shown here is derived from an EMBL/GenBank/DDBJ whole genome shotgun (WGS) entry which is preliminary data.</text>
</comment>
<proteinExistence type="predicted"/>
<feature type="compositionally biased region" description="Low complexity" evidence="1">
    <location>
        <begin position="90"/>
        <end position="118"/>
    </location>
</feature>
<dbReference type="RefSeq" id="XP_026599936.1">
    <property type="nucleotide sequence ID" value="XM_026751588.1"/>
</dbReference>
<sequence>MDDFSAESWPLEDNDSSSRFIHRKYITKGSTEPPAVAGILSLHNYRKSLSHDRDSSWIDDQEGKTKTLRRKNASTNLNENDHHAQGHVHSSTPTPSTTSTSSPPPSLSRSDSPGSTLSEPFPDFDPSDRDKDTRDPAPAEPEQEPIPFATPRPRPSPTSTTMMYEGTPFEIMNPHESLVVSRIESYMPEPEPEPEPKPSIHEHEHEHEETLFSHGLDPGPGQIEALYATWNEKLNNPTAIVYSDYKPKRKRATLLKTRKGHGHAHGLGHGRKVSASFKRLKSFFVFRS</sequence>
<dbReference type="OrthoDB" id="4315400at2759"/>
<accession>A0A3D8QVE8</accession>
<feature type="compositionally biased region" description="Basic and acidic residues" evidence="1">
    <location>
        <begin position="194"/>
        <end position="211"/>
    </location>
</feature>